<reference evidence="8" key="1">
    <citation type="submission" date="2016-11" db="EMBL/GenBank/DDBJ databases">
        <authorList>
            <person name="Varghese N."/>
            <person name="Submissions S."/>
        </authorList>
    </citation>
    <scope>NUCLEOTIDE SEQUENCE [LARGE SCALE GENOMIC DNA]</scope>
    <source>
        <strain evidence="8">DSM 100564</strain>
    </source>
</reference>
<evidence type="ECO:0000256" key="1">
    <source>
        <dbReference type="ARBA" id="ARBA00004651"/>
    </source>
</evidence>
<feature type="transmembrane region" description="Helical" evidence="6">
    <location>
        <begin position="153"/>
        <end position="173"/>
    </location>
</feature>
<evidence type="ECO:0000256" key="5">
    <source>
        <dbReference type="ARBA" id="ARBA00023136"/>
    </source>
</evidence>
<evidence type="ECO:0000256" key="6">
    <source>
        <dbReference type="SAM" id="Phobius"/>
    </source>
</evidence>
<evidence type="ECO:0000313" key="8">
    <source>
        <dbReference type="Proteomes" id="UP000183982"/>
    </source>
</evidence>
<protein>
    <submittedName>
        <fullName evidence="7">Uncharacterized 5xTM membrane BCR, YitT family COG1284</fullName>
    </submittedName>
</protein>
<evidence type="ECO:0000313" key="7">
    <source>
        <dbReference type="EMBL" id="SHK10310.1"/>
    </source>
</evidence>
<evidence type="ECO:0000256" key="2">
    <source>
        <dbReference type="ARBA" id="ARBA00022475"/>
    </source>
</evidence>
<accession>A0A1M6PQU7</accession>
<gene>
    <name evidence="7" type="ORF">SAMN05444000_11916</name>
</gene>
<dbReference type="Pfam" id="PF02588">
    <property type="entry name" value="YitT_membrane"/>
    <property type="match status" value="1"/>
</dbReference>
<proteinExistence type="predicted"/>
<sequence length="206" mass="22347">MAMLLETPPADRHSLNEDIQGILVGTLFMALSVQFLQAGQLITGQIAGLSLLVSYWGGWTFGAVFFVLNLPFYLVAFLRMGLRFTIKTFAAVGTMTLWTFVLPQVMGFSTLHPLAGAVLAGITAGAGLLALFRHGATLGGVGIVALWLQDAKGIKAGWVQLSFDACVFLLAIMMFEPMTVFYSLIGAAVTNIMIITNHRRDRYIAR</sequence>
<feature type="transmembrane region" description="Helical" evidence="6">
    <location>
        <begin position="179"/>
        <end position="196"/>
    </location>
</feature>
<dbReference type="PANTHER" id="PTHR33545">
    <property type="entry name" value="UPF0750 MEMBRANE PROTEIN YITT-RELATED"/>
    <property type="match status" value="1"/>
</dbReference>
<name>A0A1M6PQU7_9RHOB</name>
<keyword evidence="4 6" id="KW-1133">Transmembrane helix</keyword>
<dbReference type="STRING" id="1470563.SAMN05444000_11916"/>
<dbReference type="InterPro" id="IPR051461">
    <property type="entry name" value="UPF0750_membrane"/>
</dbReference>
<evidence type="ECO:0000256" key="4">
    <source>
        <dbReference type="ARBA" id="ARBA00022989"/>
    </source>
</evidence>
<keyword evidence="8" id="KW-1185">Reference proteome</keyword>
<dbReference type="PANTHER" id="PTHR33545:SF5">
    <property type="entry name" value="UPF0750 MEMBRANE PROTEIN YITT"/>
    <property type="match status" value="1"/>
</dbReference>
<organism evidence="7 8">
    <name type="scientific">Shimia gijangensis</name>
    <dbReference type="NCBI Taxonomy" id="1470563"/>
    <lineage>
        <taxon>Bacteria</taxon>
        <taxon>Pseudomonadati</taxon>
        <taxon>Pseudomonadota</taxon>
        <taxon>Alphaproteobacteria</taxon>
        <taxon>Rhodobacterales</taxon>
        <taxon>Roseobacteraceae</taxon>
    </lineage>
</organism>
<feature type="transmembrane region" description="Helical" evidence="6">
    <location>
        <begin position="21"/>
        <end position="43"/>
    </location>
</feature>
<feature type="transmembrane region" description="Helical" evidence="6">
    <location>
        <begin position="88"/>
        <end position="108"/>
    </location>
</feature>
<evidence type="ECO:0000256" key="3">
    <source>
        <dbReference type="ARBA" id="ARBA00022692"/>
    </source>
</evidence>
<dbReference type="AlphaFoldDB" id="A0A1M6PQU7"/>
<dbReference type="EMBL" id="FQZQ01000019">
    <property type="protein sequence ID" value="SHK10310.1"/>
    <property type="molecule type" value="Genomic_DNA"/>
</dbReference>
<feature type="transmembrane region" description="Helical" evidence="6">
    <location>
        <begin position="55"/>
        <end position="76"/>
    </location>
</feature>
<keyword evidence="5 6" id="KW-0472">Membrane</keyword>
<dbReference type="Proteomes" id="UP000183982">
    <property type="component" value="Unassembled WGS sequence"/>
</dbReference>
<dbReference type="RefSeq" id="WP_245815193.1">
    <property type="nucleotide sequence ID" value="NZ_FQZQ01000019.1"/>
</dbReference>
<keyword evidence="3 6" id="KW-0812">Transmembrane</keyword>
<dbReference type="GO" id="GO:0005886">
    <property type="term" value="C:plasma membrane"/>
    <property type="evidence" value="ECO:0007669"/>
    <property type="project" value="UniProtKB-SubCell"/>
</dbReference>
<dbReference type="InterPro" id="IPR003740">
    <property type="entry name" value="YitT"/>
</dbReference>
<keyword evidence="2" id="KW-1003">Cell membrane</keyword>
<comment type="subcellular location">
    <subcellularLocation>
        <location evidence="1">Cell membrane</location>
        <topology evidence="1">Multi-pass membrane protein</topology>
    </subcellularLocation>
</comment>